<gene>
    <name evidence="2" type="ORF">Z519_11618</name>
</gene>
<dbReference type="RefSeq" id="XP_016614313.1">
    <property type="nucleotide sequence ID" value="XM_016769329.1"/>
</dbReference>
<evidence type="ECO:0000256" key="1">
    <source>
        <dbReference type="SAM" id="MobiDB-lite"/>
    </source>
</evidence>
<feature type="compositionally biased region" description="Basic and acidic residues" evidence="1">
    <location>
        <begin position="305"/>
        <end position="324"/>
    </location>
</feature>
<accession>A0A0D2HT76</accession>
<dbReference type="AlphaFoldDB" id="A0A0D2HT76"/>
<dbReference type="OrthoDB" id="5232980at2759"/>
<feature type="compositionally biased region" description="Low complexity" evidence="1">
    <location>
        <begin position="371"/>
        <end position="383"/>
    </location>
</feature>
<sequence>MSVSCNCGVFTIPPEFSNAAVYLQYLTPDEARQIHKQFKVRCLRPVLWTGMHEGLARQWANKRGMQTLITAMGPLMQTNNPSCLKLKKSPTAWSKYMKGVSAIFAQYAIQGEVATVLSPPPPERFHPSGWTNFQSIEEPILKGQFGGPAVARIELIHPGVPGAEDFRYEFWPVDEASLWTKEFGTIDVGRPHWRKVKSRPPQSSLQVTIREIMSDRNAELKSFLVQCRTHGERSRGSQSNITAVKENLIPAKVAEKVALIAMTMAAKPVPMEPAGKVGKETASEMINTKKAKESKNADLTPAKTTAKDVRATGTQEKEKKEKGKMQPAPVHAHGKMINKRNPPKTEKVVKLPQTTTAAQNGQKKGEKKSSVKSSVKQLKPGKT</sequence>
<organism evidence="2 3">
    <name type="scientific">Cladophialophora bantiana (strain ATCC 10958 / CBS 173.52 / CDC B-1940 / NIH 8579)</name>
    <name type="common">Xylohypha bantiana</name>
    <dbReference type="NCBI Taxonomy" id="1442370"/>
    <lineage>
        <taxon>Eukaryota</taxon>
        <taxon>Fungi</taxon>
        <taxon>Dikarya</taxon>
        <taxon>Ascomycota</taxon>
        <taxon>Pezizomycotina</taxon>
        <taxon>Eurotiomycetes</taxon>
        <taxon>Chaetothyriomycetidae</taxon>
        <taxon>Chaetothyriales</taxon>
        <taxon>Herpotrichiellaceae</taxon>
        <taxon>Cladophialophora</taxon>
    </lineage>
</organism>
<evidence type="ECO:0000313" key="3">
    <source>
        <dbReference type="Proteomes" id="UP000053789"/>
    </source>
</evidence>
<feature type="compositionally biased region" description="Basic residues" evidence="1">
    <location>
        <begin position="332"/>
        <end position="342"/>
    </location>
</feature>
<name>A0A0D2HT76_CLAB1</name>
<keyword evidence="3" id="KW-1185">Reference proteome</keyword>
<dbReference type="EMBL" id="KN847002">
    <property type="protein sequence ID" value="KIW87644.1"/>
    <property type="molecule type" value="Genomic_DNA"/>
</dbReference>
<proteinExistence type="predicted"/>
<dbReference type="Proteomes" id="UP000053789">
    <property type="component" value="Unassembled WGS sequence"/>
</dbReference>
<dbReference type="VEuPathDB" id="FungiDB:Z519_11618"/>
<evidence type="ECO:0000313" key="2">
    <source>
        <dbReference type="EMBL" id="KIW87644.1"/>
    </source>
</evidence>
<reference evidence="2" key="1">
    <citation type="submission" date="2015-01" db="EMBL/GenBank/DDBJ databases">
        <title>The Genome Sequence of Cladophialophora bantiana CBS 173.52.</title>
        <authorList>
            <consortium name="The Broad Institute Genomics Platform"/>
            <person name="Cuomo C."/>
            <person name="de Hoog S."/>
            <person name="Gorbushina A."/>
            <person name="Stielow B."/>
            <person name="Teixiera M."/>
            <person name="Abouelleil A."/>
            <person name="Chapman S.B."/>
            <person name="Priest M."/>
            <person name="Young S.K."/>
            <person name="Wortman J."/>
            <person name="Nusbaum C."/>
            <person name="Birren B."/>
        </authorList>
    </citation>
    <scope>NUCLEOTIDE SEQUENCE [LARGE SCALE GENOMIC DNA]</scope>
    <source>
        <strain evidence="2">CBS 173.52</strain>
    </source>
</reference>
<dbReference type="HOGENOM" id="CLU_692618_0_0_1"/>
<feature type="region of interest" description="Disordered" evidence="1">
    <location>
        <begin position="287"/>
        <end position="383"/>
    </location>
</feature>
<protein>
    <submittedName>
        <fullName evidence="2">Uncharacterized protein</fullName>
    </submittedName>
</protein>
<dbReference type="GeneID" id="27704546"/>